<dbReference type="PROSITE" id="PS51898">
    <property type="entry name" value="TYR_RECOMBINASE"/>
    <property type="match status" value="1"/>
</dbReference>
<dbReference type="PANTHER" id="PTHR30629">
    <property type="entry name" value="PROPHAGE INTEGRASE"/>
    <property type="match status" value="1"/>
</dbReference>
<dbReference type="Pfam" id="PF00589">
    <property type="entry name" value="Phage_integrase"/>
    <property type="match status" value="1"/>
</dbReference>
<evidence type="ECO:0000256" key="4">
    <source>
        <dbReference type="ARBA" id="ARBA00023172"/>
    </source>
</evidence>
<evidence type="ECO:0000313" key="6">
    <source>
        <dbReference type="Proteomes" id="UP000309937"/>
    </source>
</evidence>
<dbReference type="SUPFAM" id="SSF56349">
    <property type="entry name" value="DNA breaking-rejoining enzymes"/>
    <property type="match status" value="1"/>
</dbReference>
<gene>
    <name evidence="5" type="ORF">C9Z68_13415</name>
</gene>
<organism evidence="5 6">
    <name type="scientific">Escherichia coli</name>
    <dbReference type="NCBI Taxonomy" id="562"/>
    <lineage>
        <taxon>Bacteria</taxon>
        <taxon>Pseudomonadati</taxon>
        <taxon>Pseudomonadota</taxon>
        <taxon>Gammaproteobacteria</taxon>
        <taxon>Enterobacterales</taxon>
        <taxon>Enterobacteriaceae</taxon>
        <taxon>Escherichia</taxon>
    </lineage>
</organism>
<accession>A0A2A6Q6E5</accession>
<protein>
    <submittedName>
        <fullName evidence="5">Site-specific integrase</fullName>
    </submittedName>
</protein>
<dbReference type="Proteomes" id="UP000309937">
    <property type="component" value="Unassembled WGS sequence"/>
</dbReference>
<name>A0A2A6Q6E5_ECOLX</name>
<evidence type="ECO:0000256" key="3">
    <source>
        <dbReference type="ARBA" id="ARBA00023125"/>
    </source>
</evidence>
<dbReference type="RefSeq" id="WP_001218284.1">
    <property type="nucleotide sequence ID" value="NZ_CP169309.1"/>
</dbReference>
<dbReference type="InterPro" id="IPR010998">
    <property type="entry name" value="Integrase_recombinase_N"/>
</dbReference>
<dbReference type="PANTHER" id="PTHR30629:SF2">
    <property type="entry name" value="PROPHAGE INTEGRASE INTS-RELATED"/>
    <property type="match status" value="1"/>
</dbReference>
<comment type="similarity">
    <text evidence="1">Belongs to the 'phage' integrase family.</text>
</comment>
<dbReference type="GO" id="GO:0015074">
    <property type="term" value="P:DNA integration"/>
    <property type="evidence" value="ECO:0007669"/>
    <property type="project" value="UniProtKB-KW"/>
</dbReference>
<sequence>MALSDAWLRSVVGKERDKVLVKSDRDGLSVRVSPKGRVVFQYRYQWAGKGERLDIGTYPATGLKEAREEVIRLRGELESNRNPRLVKQAEKRKATEAMTVESVIRAWYEAYCVKNKKGSEQILRSFELHLFSKIGNIPHDAATLHDWLEVLEPLSTKTPAIADRLLINAKQAHVWAYKRKLIETRPLSDITGKDMDIRKGQKKRFLTHDEIKILYAAIDGSRMVPKYRAFIKLLLHFGCRSSELITARVDDFDFINKVWTVPPERHKTGEITGEPLKRPIIEPVEELIKYAISMNNGSDMLFTKEGSREPVGRTSLQSLPYNLMQYAWRCLGYQFPHWSLHDLRRTARTNFSDLTAPHIAEIMLGHKLPGVWQVYDKSDYLEEQRKAYLAWWKRVESIVNCQTDGLYHLNITKSPSTL</sequence>
<keyword evidence="2" id="KW-0229">DNA integration</keyword>
<dbReference type="InterPro" id="IPR002104">
    <property type="entry name" value="Integrase_catalytic"/>
</dbReference>
<reference evidence="5 6" key="1">
    <citation type="submission" date="2018-12" db="EMBL/GenBank/DDBJ databases">
        <title>Food and Water Safety Consortium.</title>
        <authorList>
            <person name="Tyson S."/>
            <person name="Peterson C.-L."/>
            <person name="Olson A."/>
            <person name="Tyler S."/>
            <person name="Cabral J."/>
            <person name="Lynch T."/>
            <person name="Knox N."/>
            <person name="Van Domselaar G."/>
            <person name="Graham M."/>
        </authorList>
    </citation>
    <scope>NUCLEOTIDE SEQUENCE [LARGE SCALE GENOMIC DNA]</scope>
    <source>
        <strain evidence="5 6">FWSEC0118</strain>
    </source>
</reference>
<keyword evidence="4" id="KW-0233">DNA recombination</keyword>
<dbReference type="Gene3D" id="3.30.160.390">
    <property type="entry name" value="Integrase, DNA-binding domain"/>
    <property type="match status" value="1"/>
</dbReference>
<dbReference type="CDD" id="cd00801">
    <property type="entry name" value="INT_P4_C"/>
    <property type="match status" value="1"/>
</dbReference>
<dbReference type="InterPro" id="IPR053876">
    <property type="entry name" value="Phage_int_M"/>
</dbReference>
<dbReference type="Gene3D" id="1.10.443.10">
    <property type="entry name" value="Intergrase catalytic core"/>
    <property type="match status" value="1"/>
</dbReference>
<dbReference type="AlphaFoldDB" id="A0A2A6Q6E5"/>
<dbReference type="Gene3D" id="1.10.150.130">
    <property type="match status" value="1"/>
</dbReference>
<dbReference type="GO" id="GO:0006310">
    <property type="term" value="P:DNA recombination"/>
    <property type="evidence" value="ECO:0007669"/>
    <property type="project" value="UniProtKB-KW"/>
</dbReference>
<evidence type="ECO:0000256" key="1">
    <source>
        <dbReference type="ARBA" id="ARBA00008857"/>
    </source>
</evidence>
<dbReference type="Pfam" id="PF22022">
    <property type="entry name" value="Phage_int_M"/>
    <property type="match status" value="1"/>
</dbReference>
<proteinExistence type="inferred from homology"/>
<keyword evidence="3" id="KW-0238">DNA-binding</keyword>
<evidence type="ECO:0000256" key="2">
    <source>
        <dbReference type="ARBA" id="ARBA00022908"/>
    </source>
</evidence>
<dbReference type="InterPro" id="IPR013762">
    <property type="entry name" value="Integrase-like_cat_sf"/>
</dbReference>
<dbReference type="GO" id="GO:0003677">
    <property type="term" value="F:DNA binding"/>
    <property type="evidence" value="ECO:0007669"/>
    <property type="project" value="UniProtKB-KW"/>
</dbReference>
<dbReference type="Pfam" id="PF13356">
    <property type="entry name" value="Arm-DNA-bind_3"/>
    <property type="match status" value="1"/>
</dbReference>
<dbReference type="InterPro" id="IPR011010">
    <property type="entry name" value="DNA_brk_join_enz"/>
</dbReference>
<dbReference type="InterPro" id="IPR038488">
    <property type="entry name" value="Integrase_DNA-bd_sf"/>
</dbReference>
<dbReference type="InterPro" id="IPR025166">
    <property type="entry name" value="Integrase_DNA_bind_dom"/>
</dbReference>
<comment type="caution">
    <text evidence="5">The sequence shown here is derived from an EMBL/GenBank/DDBJ whole genome shotgun (WGS) entry which is preliminary data.</text>
</comment>
<dbReference type="InterPro" id="IPR050808">
    <property type="entry name" value="Phage_Integrase"/>
</dbReference>
<dbReference type="EMBL" id="RRGJ01000017">
    <property type="protein sequence ID" value="TJQ14087.1"/>
    <property type="molecule type" value="Genomic_DNA"/>
</dbReference>
<evidence type="ECO:0000313" key="5">
    <source>
        <dbReference type="EMBL" id="TJQ14087.1"/>
    </source>
</evidence>